<organism evidence="2 3">
    <name type="scientific">Flavobacterium chilense</name>
    <dbReference type="NCBI Taxonomy" id="946677"/>
    <lineage>
        <taxon>Bacteria</taxon>
        <taxon>Pseudomonadati</taxon>
        <taxon>Bacteroidota</taxon>
        <taxon>Flavobacteriia</taxon>
        <taxon>Flavobacteriales</taxon>
        <taxon>Flavobacteriaceae</taxon>
        <taxon>Flavobacterium</taxon>
    </lineage>
</organism>
<name>A0A1M6YJI7_9FLAO</name>
<keyword evidence="3" id="KW-1185">Reference proteome</keyword>
<dbReference type="Gene3D" id="2.60.40.10">
    <property type="entry name" value="Immunoglobulins"/>
    <property type="match status" value="5"/>
</dbReference>
<evidence type="ECO:0000313" key="3">
    <source>
        <dbReference type="Proteomes" id="UP000184028"/>
    </source>
</evidence>
<dbReference type="AlphaFoldDB" id="A0A1M6YJI7"/>
<dbReference type="OrthoDB" id="923194at2"/>
<feature type="domain" description="Fibronectin type-III" evidence="1">
    <location>
        <begin position="506"/>
        <end position="600"/>
    </location>
</feature>
<dbReference type="Proteomes" id="UP000184028">
    <property type="component" value="Unassembled WGS sequence"/>
</dbReference>
<dbReference type="RefSeq" id="WP_068843111.1">
    <property type="nucleotide sequence ID" value="NZ_FRBT01000001.1"/>
</dbReference>
<dbReference type="InterPro" id="IPR013783">
    <property type="entry name" value="Ig-like_fold"/>
</dbReference>
<dbReference type="InterPro" id="IPR003961">
    <property type="entry name" value="FN3_dom"/>
</dbReference>
<accession>A0A1M6YJI7</accession>
<feature type="domain" description="Fibronectin type-III" evidence="1">
    <location>
        <begin position="313"/>
        <end position="409"/>
    </location>
</feature>
<dbReference type="STRING" id="946677.SAMN05444484_101610"/>
<proteinExistence type="predicted"/>
<dbReference type="PROSITE" id="PS50853">
    <property type="entry name" value="FN3"/>
    <property type="match status" value="2"/>
</dbReference>
<dbReference type="EMBL" id="FRBT01000001">
    <property type="protein sequence ID" value="SHL18416.1"/>
    <property type="molecule type" value="Genomic_DNA"/>
</dbReference>
<dbReference type="SUPFAM" id="SSF49265">
    <property type="entry name" value="Fibronectin type III"/>
    <property type="match status" value="3"/>
</dbReference>
<dbReference type="CDD" id="cd00063">
    <property type="entry name" value="FN3"/>
    <property type="match status" value="1"/>
</dbReference>
<protein>
    <recommendedName>
        <fullName evidence="1">Fibronectin type-III domain-containing protein</fullName>
    </recommendedName>
</protein>
<sequence>MKLKFLIILVLSIISNGYSQQKSTKDTVSTEKKIGIEVIARVQKDKILLRWAVNDPLAWKKLNTYGYLLERFTVTRDNKTLSKPERVILSQICKPEPVEKWEKLIDENDNAAIVAQAIYGESFTVGGADNIESIVNISEENEQRFTFALFSADKDFEIAKKAGLGFEDKTVKQNEKYAYRISSNVPQKEMNIVYGGVFVGLKDYEPLPKPMDFTAHFTDSSTMLSWNFKILSHVYGSYFVERSTDKKNFKRITDKPYTSLSQQNANNKQIFYVDSISNNIQYSYRIQGISPFGELGPYSEVVSGKAKSILKYVPHLTVKEFKDDTTVNLIWEFPEEGNNEISGFELNRSDQDDANYKTVVKNISPKSRNVVYDKLSSTNYFTLTAIGKNGSNRVSFPMLVQPVDSIPPAKPIGLKGVIDSLGVVKLTWDKNKEKDLLGYRIYKANNPDEEYSQLTISPNETNAFEDKVVIKTLNSKVYYKVIAVDYRYNMSAFSDPLILKKPDVIPPASPAFTKYDIKDGLIFLEWANSSSEDVAVHQLYRKENGQQDWSLIFETKNKEEKFQDKNVKDGTAYKYAIFAKDESSLISNPSPELNLFVPKYSVMPAIKGFFAQANKTTNTIDLSWEYSNTEVESFEIYKASDKDALQLIQIVTGKTKRLSDPTVTINTNYKYGIRAVFKDGRASKMDFYTLKF</sequence>
<evidence type="ECO:0000313" key="2">
    <source>
        <dbReference type="EMBL" id="SHL18416.1"/>
    </source>
</evidence>
<dbReference type="InterPro" id="IPR036116">
    <property type="entry name" value="FN3_sf"/>
</dbReference>
<reference evidence="3" key="1">
    <citation type="submission" date="2016-11" db="EMBL/GenBank/DDBJ databases">
        <authorList>
            <person name="Varghese N."/>
            <person name="Submissions S."/>
        </authorList>
    </citation>
    <scope>NUCLEOTIDE SEQUENCE [LARGE SCALE GENOMIC DNA]</scope>
    <source>
        <strain evidence="3">DSM 24724</strain>
    </source>
</reference>
<gene>
    <name evidence="2" type="ORF">SAMN05444484_101610</name>
</gene>
<evidence type="ECO:0000259" key="1">
    <source>
        <dbReference type="PROSITE" id="PS50853"/>
    </source>
</evidence>